<feature type="DNA-binding region" description="H-T-H motif" evidence="4">
    <location>
        <begin position="46"/>
        <end position="65"/>
    </location>
</feature>
<dbReference type="PRINTS" id="PR00455">
    <property type="entry name" value="HTHTETR"/>
</dbReference>
<dbReference type="InterPro" id="IPR001647">
    <property type="entry name" value="HTH_TetR"/>
</dbReference>
<dbReference type="PANTHER" id="PTHR30055">
    <property type="entry name" value="HTH-TYPE TRANSCRIPTIONAL REGULATOR RUTR"/>
    <property type="match status" value="1"/>
</dbReference>
<dbReference type="SUPFAM" id="SSF46689">
    <property type="entry name" value="Homeodomain-like"/>
    <property type="match status" value="1"/>
</dbReference>
<evidence type="ECO:0000256" key="1">
    <source>
        <dbReference type="ARBA" id="ARBA00023015"/>
    </source>
</evidence>
<keyword evidence="3" id="KW-0804">Transcription</keyword>
<dbReference type="InterPro" id="IPR050109">
    <property type="entry name" value="HTH-type_TetR-like_transc_reg"/>
</dbReference>
<accession>A0A318HIG3</accession>
<dbReference type="AlphaFoldDB" id="A0A318HIG3"/>
<gene>
    <name evidence="6" type="ORF">C8E89_105114</name>
</gene>
<keyword evidence="1" id="KW-0805">Transcription regulation</keyword>
<dbReference type="Gene3D" id="1.10.357.10">
    <property type="entry name" value="Tetracycline Repressor, domain 2"/>
    <property type="match status" value="1"/>
</dbReference>
<dbReference type="InterPro" id="IPR049484">
    <property type="entry name" value="Rv0078-like_C"/>
</dbReference>
<dbReference type="Proteomes" id="UP000247781">
    <property type="component" value="Unassembled WGS sequence"/>
</dbReference>
<evidence type="ECO:0000313" key="6">
    <source>
        <dbReference type="EMBL" id="PXX09761.1"/>
    </source>
</evidence>
<name>A0A318HIG3_9MYCO</name>
<dbReference type="Pfam" id="PF21351">
    <property type="entry name" value="TetR_C_41"/>
    <property type="match status" value="1"/>
</dbReference>
<dbReference type="Pfam" id="PF00440">
    <property type="entry name" value="TetR_N"/>
    <property type="match status" value="1"/>
</dbReference>
<dbReference type="GO" id="GO:0003700">
    <property type="term" value="F:DNA-binding transcription factor activity"/>
    <property type="evidence" value="ECO:0007669"/>
    <property type="project" value="TreeGrafter"/>
</dbReference>
<dbReference type="InterPro" id="IPR036271">
    <property type="entry name" value="Tet_transcr_reg_TetR-rel_C_sf"/>
</dbReference>
<protein>
    <submittedName>
        <fullName evidence="6">TetR family transcriptional regulator</fullName>
    </submittedName>
</protein>
<evidence type="ECO:0000313" key="7">
    <source>
        <dbReference type="Proteomes" id="UP000247781"/>
    </source>
</evidence>
<dbReference type="GO" id="GO:0000976">
    <property type="term" value="F:transcription cis-regulatory region binding"/>
    <property type="evidence" value="ECO:0007669"/>
    <property type="project" value="TreeGrafter"/>
</dbReference>
<evidence type="ECO:0000256" key="3">
    <source>
        <dbReference type="ARBA" id="ARBA00023163"/>
    </source>
</evidence>
<dbReference type="InterPro" id="IPR009057">
    <property type="entry name" value="Homeodomain-like_sf"/>
</dbReference>
<evidence type="ECO:0000256" key="4">
    <source>
        <dbReference type="PROSITE-ProRule" id="PRU00335"/>
    </source>
</evidence>
<sequence>MTDGYGQAVATNVARRTQAERTEATTGALVDAARELFALDGYAETSLAAVAARANVTKGAVYHHFEGKQQLFEAVFTREVERMAVPLVAAYARKKDPWDAFKAGCRAFLDECLDPDVQRIVLLDALTAIGWEQVRRLESPLLEMMELGIARAIEAGRVAPRPPEPLASFLYGALCETAMIVARADDQKVAHRQAVTEIGRILDGLAID</sequence>
<organism evidence="6 7">
    <name type="scientific">Mycolicibacterium moriokaense</name>
    <dbReference type="NCBI Taxonomy" id="39691"/>
    <lineage>
        <taxon>Bacteria</taxon>
        <taxon>Bacillati</taxon>
        <taxon>Actinomycetota</taxon>
        <taxon>Actinomycetes</taxon>
        <taxon>Mycobacteriales</taxon>
        <taxon>Mycobacteriaceae</taxon>
        <taxon>Mycolicibacterium</taxon>
    </lineage>
</organism>
<dbReference type="PROSITE" id="PS50977">
    <property type="entry name" value="HTH_TETR_2"/>
    <property type="match status" value="1"/>
</dbReference>
<dbReference type="EMBL" id="QJJU01000005">
    <property type="protein sequence ID" value="PXX09761.1"/>
    <property type="molecule type" value="Genomic_DNA"/>
</dbReference>
<dbReference type="InterPro" id="IPR023772">
    <property type="entry name" value="DNA-bd_HTH_TetR-type_CS"/>
</dbReference>
<dbReference type="PROSITE" id="PS01081">
    <property type="entry name" value="HTH_TETR_1"/>
    <property type="match status" value="1"/>
</dbReference>
<dbReference type="PANTHER" id="PTHR30055:SF234">
    <property type="entry name" value="HTH-TYPE TRANSCRIPTIONAL REGULATOR BETI"/>
    <property type="match status" value="1"/>
</dbReference>
<evidence type="ECO:0000256" key="2">
    <source>
        <dbReference type="ARBA" id="ARBA00023125"/>
    </source>
</evidence>
<keyword evidence="2 4" id="KW-0238">DNA-binding</keyword>
<reference evidence="7" key="1">
    <citation type="submission" date="2018-05" db="EMBL/GenBank/DDBJ databases">
        <authorList>
            <person name="Deangelis K."/>
            <person name="Huntemann M."/>
            <person name="Clum A."/>
            <person name="Pillay M."/>
            <person name="Palaniappan K."/>
            <person name="Varghese N."/>
            <person name="Mikhailova N."/>
            <person name="Stamatis D."/>
            <person name="Reddy T."/>
            <person name="Daum C."/>
            <person name="Shapiro N."/>
            <person name="Ivanova N."/>
            <person name="Kyrpides N."/>
            <person name="Woyke T."/>
        </authorList>
    </citation>
    <scope>NUCLEOTIDE SEQUENCE [LARGE SCALE GENOMIC DNA]</scope>
    <source>
        <strain evidence="7">GAS496</strain>
    </source>
</reference>
<feature type="domain" description="HTH tetR-type" evidence="5">
    <location>
        <begin position="23"/>
        <end position="83"/>
    </location>
</feature>
<keyword evidence="7" id="KW-1185">Reference proteome</keyword>
<evidence type="ECO:0000259" key="5">
    <source>
        <dbReference type="PROSITE" id="PS50977"/>
    </source>
</evidence>
<comment type="caution">
    <text evidence="6">The sequence shown here is derived from an EMBL/GenBank/DDBJ whole genome shotgun (WGS) entry which is preliminary data.</text>
</comment>
<dbReference type="SUPFAM" id="SSF48498">
    <property type="entry name" value="Tetracyclin repressor-like, C-terminal domain"/>
    <property type="match status" value="1"/>
</dbReference>
<proteinExistence type="predicted"/>
<reference evidence="6 7" key="2">
    <citation type="submission" date="2018-06" db="EMBL/GenBank/DDBJ databases">
        <title>Sequencing of bacterial isolates from soil warming experiment in Harvard Forest, Massachusetts, USA.</title>
        <authorList>
            <person name="Deangelis K.PhD."/>
        </authorList>
    </citation>
    <scope>NUCLEOTIDE SEQUENCE [LARGE SCALE GENOMIC DNA]</scope>
    <source>
        <strain evidence="6 7">GAS496</strain>
    </source>
</reference>